<dbReference type="PATRIC" id="fig|889306.3.peg.332"/>
<dbReference type="EMBL" id="JXRP01000006">
    <property type="protein sequence ID" value="KIL51959.1"/>
    <property type="molecule type" value="Genomic_DNA"/>
</dbReference>
<evidence type="ECO:0000259" key="2">
    <source>
        <dbReference type="Pfam" id="PF00120"/>
    </source>
</evidence>
<evidence type="ECO:0000256" key="1">
    <source>
        <dbReference type="RuleBase" id="RU000384"/>
    </source>
</evidence>
<gene>
    <name evidence="3" type="ORF">KP78_03290</name>
</gene>
<dbReference type="Proteomes" id="UP000031938">
    <property type="component" value="Unassembled WGS sequence"/>
</dbReference>
<sequence length="39" mass="4927">MNALGKHLFQHFIEATEMEWDLFRTQVHPWEREQCIKYY</sequence>
<comment type="similarity">
    <text evidence="1">Belongs to the glutamine synthetase family.</text>
</comment>
<dbReference type="Pfam" id="PF00120">
    <property type="entry name" value="Gln-synt_C"/>
    <property type="match status" value="1"/>
</dbReference>
<reference evidence="3 4" key="1">
    <citation type="submission" date="2015-01" db="EMBL/GenBank/DDBJ databases">
        <title>Genome sequencing of Jeotgalibacillus soli.</title>
        <authorList>
            <person name="Goh K.M."/>
            <person name="Chan K.-G."/>
            <person name="Yaakop A.S."/>
            <person name="Ee R."/>
            <person name="Gan H.M."/>
            <person name="Chan C.S."/>
        </authorList>
    </citation>
    <scope>NUCLEOTIDE SEQUENCE [LARGE SCALE GENOMIC DNA]</scope>
    <source>
        <strain evidence="3 4">P9</strain>
    </source>
</reference>
<evidence type="ECO:0000313" key="3">
    <source>
        <dbReference type="EMBL" id="KIL51959.1"/>
    </source>
</evidence>
<dbReference type="SUPFAM" id="SSF55931">
    <property type="entry name" value="Glutamine synthetase/guanido kinase"/>
    <property type="match status" value="1"/>
</dbReference>
<organism evidence="3 4">
    <name type="scientific">Jeotgalibacillus soli</name>
    <dbReference type="NCBI Taxonomy" id="889306"/>
    <lineage>
        <taxon>Bacteria</taxon>
        <taxon>Bacillati</taxon>
        <taxon>Bacillota</taxon>
        <taxon>Bacilli</taxon>
        <taxon>Bacillales</taxon>
        <taxon>Caryophanaceae</taxon>
        <taxon>Jeotgalibacillus</taxon>
    </lineage>
</organism>
<comment type="caution">
    <text evidence="3">The sequence shown here is derived from an EMBL/GenBank/DDBJ whole genome shotgun (WGS) entry which is preliminary data.</text>
</comment>
<evidence type="ECO:0000313" key="4">
    <source>
        <dbReference type="Proteomes" id="UP000031938"/>
    </source>
</evidence>
<name>A0A0C2SDB2_9BACL</name>
<dbReference type="AlphaFoldDB" id="A0A0C2SDB2"/>
<protein>
    <submittedName>
        <fullName evidence="3">Glutamine synthetase, type I</fullName>
    </submittedName>
</protein>
<accession>A0A0C2SDB2</accession>
<dbReference type="GO" id="GO:0004356">
    <property type="term" value="F:glutamine synthetase activity"/>
    <property type="evidence" value="ECO:0007669"/>
    <property type="project" value="InterPro"/>
</dbReference>
<dbReference type="STRING" id="889306.KP78_03290"/>
<dbReference type="InterPro" id="IPR008146">
    <property type="entry name" value="Gln_synth_cat_dom"/>
</dbReference>
<feature type="domain" description="GS catalytic" evidence="2">
    <location>
        <begin position="2"/>
        <end position="34"/>
    </location>
</feature>
<dbReference type="InterPro" id="IPR014746">
    <property type="entry name" value="Gln_synth/guanido_kin_cat_dom"/>
</dbReference>
<keyword evidence="4" id="KW-1185">Reference proteome</keyword>
<proteinExistence type="inferred from homology"/>